<dbReference type="InterPro" id="IPR049458">
    <property type="entry name" value="EpsG-like"/>
</dbReference>
<feature type="transmembrane region" description="Helical" evidence="1">
    <location>
        <begin position="314"/>
        <end position="331"/>
    </location>
</feature>
<comment type="caution">
    <text evidence="2">The sequence shown here is derived from an EMBL/GenBank/DDBJ whole genome shotgun (WGS) entry which is preliminary data.</text>
</comment>
<keyword evidence="1" id="KW-1133">Transmembrane helix</keyword>
<dbReference type="RefSeq" id="WP_249902738.1">
    <property type="nucleotide sequence ID" value="NZ_JAMGBA010000001.1"/>
</dbReference>
<reference evidence="2 3" key="1">
    <citation type="submission" date="2022-05" db="EMBL/GenBank/DDBJ databases">
        <authorList>
            <person name="Jo J.-H."/>
            <person name="Im W.-T."/>
        </authorList>
    </citation>
    <scope>NUCLEOTIDE SEQUENCE [LARGE SCALE GENOMIC DNA]</scope>
    <source>
        <strain evidence="2 3">NSE70-1</strain>
    </source>
</reference>
<feature type="transmembrane region" description="Helical" evidence="1">
    <location>
        <begin position="118"/>
        <end position="137"/>
    </location>
</feature>
<dbReference type="EMBL" id="JAMGBA010000001">
    <property type="protein sequence ID" value="MCL6697363.1"/>
    <property type="molecule type" value="Genomic_DNA"/>
</dbReference>
<organism evidence="2 3">
    <name type="scientific">Sphingomonas caseinilyticus</name>
    <dbReference type="NCBI Taxonomy" id="2908205"/>
    <lineage>
        <taxon>Bacteria</taxon>
        <taxon>Pseudomonadati</taxon>
        <taxon>Pseudomonadota</taxon>
        <taxon>Alphaproteobacteria</taxon>
        <taxon>Sphingomonadales</taxon>
        <taxon>Sphingomonadaceae</taxon>
        <taxon>Sphingomonas</taxon>
    </lineage>
</organism>
<protein>
    <submittedName>
        <fullName evidence="2">EpsG family protein</fullName>
    </submittedName>
</protein>
<feature type="transmembrane region" description="Helical" evidence="1">
    <location>
        <begin position="162"/>
        <end position="185"/>
    </location>
</feature>
<accession>A0ABT0RQT7</accession>
<feature type="transmembrane region" description="Helical" evidence="1">
    <location>
        <begin position="192"/>
        <end position="211"/>
    </location>
</feature>
<feature type="transmembrane region" description="Helical" evidence="1">
    <location>
        <begin position="231"/>
        <end position="249"/>
    </location>
</feature>
<keyword evidence="1" id="KW-0812">Transmembrane</keyword>
<sequence length="346" mass="38735">MLVYWLMLGYFAAGSFFYRPSPNQRTGSLPLYFGTVLVALAIGLRYKVGADWEAYRFLFSYAGYAPLHRVLNIGDPGYQLVNWSVQRAGFELWLVNLICGAIFSIGLYRFARAQPDPWLTFVVAVPYLVVVVAMGYTRQAAAIGILMAGLASLQRGSSVLRFTIYIAVAALFHKTVVAILPLVVFASQRSRLLNLLAGIAGTILLYDIFLSSSVEGFVRNYIDAEYNSQGALIRVVMNLVPAVALLMFRRRLSFSPVEGRMWTYFAWAAAVMPLALAILPSTTVIDRLSLYLIPLQLAVLPRLAQLLKQPGRMLVICYAVSVMFVWLNYAAHAKYWVPYRIQPDLF</sequence>
<name>A0ABT0RQT7_9SPHN</name>
<dbReference type="Pfam" id="PF14897">
    <property type="entry name" value="EpsG"/>
    <property type="match status" value="1"/>
</dbReference>
<gene>
    <name evidence="2" type="ORF">LZ496_00965</name>
</gene>
<evidence type="ECO:0000313" key="2">
    <source>
        <dbReference type="EMBL" id="MCL6697363.1"/>
    </source>
</evidence>
<feature type="transmembrane region" description="Helical" evidence="1">
    <location>
        <begin position="92"/>
        <end position="111"/>
    </location>
</feature>
<evidence type="ECO:0000256" key="1">
    <source>
        <dbReference type="SAM" id="Phobius"/>
    </source>
</evidence>
<proteinExistence type="predicted"/>
<feature type="transmembrane region" description="Helical" evidence="1">
    <location>
        <begin position="261"/>
        <end position="282"/>
    </location>
</feature>
<feature type="transmembrane region" description="Helical" evidence="1">
    <location>
        <begin position="29"/>
        <end position="48"/>
    </location>
</feature>
<dbReference type="Proteomes" id="UP001203410">
    <property type="component" value="Unassembled WGS sequence"/>
</dbReference>
<keyword evidence="3" id="KW-1185">Reference proteome</keyword>
<keyword evidence="1" id="KW-0472">Membrane</keyword>
<evidence type="ECO:0000313" key="3">
    <source>
        <dbReference type="Proteomes" id="UP001203410"/>
    </source>
</evidence>